<dbReference type="InterPro" id="IPR021833">
    <property type="entry name" value="DUF3425"/>
</dbReference>
<sequence>MAGRSAGAAAVAMTDAAAAHTASSPSPSTVAGSVSSARGTSLVSATSPASVTSTTSLASATSLAESSVPDGTGTGTGIGTDRGRGRSNAGSPPSFSTAIAAPKTKANNTAALTAKDIELQRKRARDRKSQQAMRDRTKWTIFNLNEQVAALTQMLNDRTRDVGLLNSQTRLLETENAQLRAQNAALQLSLMGSQPRVDLPDDPVAEGGVAAAGGEAAPPSAAPAGTVVSMGSGSPGEDGSAASCIMSRLEINRNIWEIPPTDGPPTCLSDQILQGFVTSKIHLRSMSGALAFSLKPNLCSLLEKDQRTADAISDVVGDIVRSYFEIDILPKQVAVFYIMCSLLKWMVLLDKPSWDLLPLWLRPTRDQIRVPHSAWIDRIPWPNVRNYLIAHPEITLDHFASVYSTSFNVRWPYDPEHVIVRTNGSVGENVNINPVYEQHIRQLSNWEVGKPFRDRYPEISDIIDNYAHTRDDALY</sequence>
<protein>
    <recommendedName>
        <fullName evidence="4">BZIP transcription factor</fullName>
    </recommendedName>
</protein>
<feature type="region of interest" description="Disordered" evidence="1">
    <location>
        <begin position="1"/>
        <end position="38"/>
    </location>
</feature>
<dbReference type="AlphaFoldDB" id="A0A167QGF0"/>
<feature type="region of interest" description="Disordered" evidence="1">
    <location>
        <begin position="60"/>
        <end position="106"/>
    </location>
</feature>
<comment type="caution">
    <text evidence="2">The sequence shown here is derived from an EMBL/GenBank/DDBJ whole genome shotgun (WGS) entry which is preliminary data.</text>
</comment>
<dbReference type="Pfam" id="PF11905">
    <property type="entry name" value="DUF3425"/>
    <property type="match status" value="1"/>
</dbReference>
<evidence type="ECO:0000313" key="2">
    <source>
        <dbReference type="EMBL" id="OAA57619.1"/>
    </source>
</evidence>
<dbReference type="Proteomes" id="UP000076874">
    <property type="component" value="Unassembled WGS sequence"/>
</dbReference>
<dbReference type="OrthoDB" id="2985014at2759"/>
<gene>
    <name evidence="2" type="ORF">SPI_07278</name>
</gene>
<dbReference type="SUPFAM" id="SSF57959">
    <property type="entry name" value="Leucine zipper domain"/>
    <property type="match status" value="1"/>
</dbReference>
<reference evidence="2 3" key="1">
    <citation type="journal article" date="2016" name="Genome Biol. Evol.">
        <title>Divergent and convergent evolution of fungal pathogenicity.</title>
        <authorList>
            <person name="Shang Y."/>
            <person name="Xiao G."/>
            <person name="Zheng P."/>
            <person name="Cen K."/>
            <person name="Zhan S."/>
            <person name="Wang C."/>
        </authorList>
    </citation>
    <scope>NUCLEOTIDE SEQUENCE [LARGE SCALE GENOMIC DNA]</scope>
    <source>
        <strain evidence="2 3">RCEF 264</strain>
    </source>
</reference>
<dbReference type="GO" id="GO:0003700">
    <property type="term" value="F:DNA-binding transcription factor activity"/>
    <property type="evidence" value="ECO:0007669"/>
    <property type="project" value="InterPro"/>
</dbReference>
<organism evidence="2 3">
    <name type="scientific">Niveomyces insectorum RCEF 264</name>
    <dbReference type="NCBI Taxonomy" id="1081102"/>
    <lineage>
        <taxon>Eukaryota</taxon>
        <taxon>Fungi</taxon>
        <taxon>Dikarya</taxon>
        <taxon>Ascomycota</taxon>
        <taxon>Pezizomycotina</taxon>
        <taxon>Sordariomycetes</taxon>
        <taxon>Hypocreomycetidae</taxon>
        <taxon>Hypocreales</taxon>
        <taxon>Cordycipitaceae</taxon>
        <taxon>Niveomyces</taxon>
    </lineage>
</organism>
<dbReference type="InterPro" id="IPR046347">
    <property type="entry name" value="bZIP_sf"/>
</dbReference>
<accession>A0A167QGF0</accession>
<feature type="compositionally biased region" description="Low complexity" evidence="1">
    <location>
        <begin position="205"/>
        <end position="222"/>
    </location>
</feature>
<proteinExistence type="predicted"/>
<dbReference type="PANTHER" id="PTHR37012">
    <property type="entry name" value="B-ZIP TRANSCRIPTION FACTOR (EUROFUNG)-RELATED"/>
    <property type="match status" value="1"/>
</dbReference>
<evidence type="ECO:0008006" key="4">
    <source>
        <dbReference type="Google" id="ProtNLM"/>
    </source>
</evidence>
<feature type="region of interest" description="Disordered" evidence="1">
    <location>
        <begin position="197"/>
        <end position="222"/>
    </location>
</feature>
<feature type="compositionally biased region" description="Low complexity" evidence="1">
    <location>
        <begin position="97"/>
        <end position="106"/>
    </location>
</feature>
<dbReference type="EMBL" id="AZHD01000014">
    <property type="protein sequence ID" value="OAA57619.1"/>
    <property type="molecule type" value="Genomic_DNA"/>
</dbReference>
<dbReference type="CDD" id="cd14688">
    <property type="entry name" value="bZIP_YAP"/>
    <property type="match status" value="1"/>
</dbReference>
<dbReference type="PANTHER" id="PTHR37012:SF2">
    <property type="entry name" value="BZIP DOMAIN-CONTAINING PROTEIN-RELATED"/>
    <property type="match status" value="1"/>
</dbReference>
<name>A0A167QGF0_9HYPO</name>
<evidence type="ECO:0000313" key="3">
    <source>
        <dbReference type="Proteomes" id="UP000076874"/>
    </source>
</evidence>
<keyword evidence="3" id="KW-1185">Reference proteome</keyword>
<evidence type="ECO:0000256" key="1">
    <source>
        <dbReference type="SAM" id="MobiDB-lite"/>
    </source>
</evidence>
<feature type="compositionally biased region" description="Low complexity" evidence="1">
    <location>
        <begin position="60"/>
        <end position="71"/>
    </location>
</feature>